<feature type="chain" id="PRO_5002471933" description="Sugar ABC transporter substrate-binding protein" evidence="4">
    <location>
        <begin position="24"/>
        <end position="467"/>
    </location>
</feature>
<comment type="similarity">
    <text evidence="1">Belongs to the bacterial solute-binding protein 1 family.</text>
</comment>
<dbReference type="GO" id="GO:0015768">
    <property type="term" value="P:maltose transport"/>
    <property type="evidence" value="ECO:0007669"/>
    <property type="project" value="TreeGrafter"/>
</dbReference>
<dbReference type="Gene3D" id="3.40.190.10">
    <property type="entry name" value="Periplasmic binding protein-like II"/>
    <property type="match status" value="1"/>
</dbReference>
<evidence type="ECO:0000256" key="3">
    <source>
        <dbReference type="ARBA" id="ARBA00022729"/>
    </source>
</evidence>
<dbReference type="EMBL" id="JWMF01000007">
    <property type="protein sequence ID" value="KJY50865.1"/>
    <property type="molecule type" value="Genomic_DNA"/>
</dbReference>
<dbReference type="PROSITE" id="PS51257">
    <property type="entry name" value="PROKAR_LIPOPROTEIN"/>
    <property type="match status" value="1"/>
</dbReference>
<sequence length="467" mass="52018">MRIKRVLATFVATVSIIALSACGAEGGQGGGQTDTKADKGLKTLGVNVKYNPNHLVNKGKPIQLEYWSWVDKEQDPISAMTRDYQKIHPNVTFKIVNVAWADYWTKVPLALKGKNGPALFAIHNSQDALLKPYMAPIDIPADQLKADYTGVSAHLEKGKAYYIDTVINTGNIYYNKKLWKEANLTDSDIPKTWDQLVTVAQKLTKWDGSKMVQSGFNLNGDEASAGYPGLWQGLNYQKGELMFDSSGTKPNYKNETTKENMQFIKDLYDKYKVASTAFGVDMGQSFGNGQTAMVYQWGGFAGTLKLKYPGIDYGVFATPTFSEQTPFAYDRYNGESTPGVNKNQSKEQQEAAQDFLKYILANDKFIKDDAKAFNSFPAKKSLQNDPEILSMPIMAAIKPRIDRLIWPGPTPSTMESSAKKSFQDVFQNHKSIDSALDSTQALMEKDIKGTGFKSLEPAYAFYKEARR</sequence>
<keyword evidence="2" id="KW-0813">Transport</keyword>
<evidence type="ECO:0000313" key="5">
    <source>
        <dbReference type="EMBL" id="KJY50865.1"/>
    </source>
</evidence>
<dbReference type="SUPFAM" id="SSF53850">
    <property type="entry name" value="Periplasmic binding protein-like II"/>
    <property type="match status" value="1"/>
</dbReference>
<keyword evidence="6" id="KW-1185">Reference proteome</keyword>
<protein>
    <recommendedName>
        <fullName evidence="7">Sugar ABC transporter substrate-binding protein</fullName>
    </recommendedName>
</protein>
<dbReference type="InterPro" id="IPR006059">
    <property type="entry name" value="SBP"/>
</dbReference>
<evidence type="ECO:0000256" key="2">
    <source>
        <dbReference type="ARBA" id="ARBA00022448"/>
    </source>
</evidence>
<gene>
    <name evidence="5" type="ORF">JF70_15830</name>
</gene>
<dbReference type="PATRIC" id="fig|1684.5.peg.1664"/>
<comment type="caution">
    <text evidence="5">The sequence shown here is derived from an EMBL/GenBank/DDBJ whole genome shotgun (WGS) entry which is preliminary data.</text>
</comment>
<dbReference type="Proteomes" id="UP000033567">
    <property type="component" value="Unassembled WGS sequence"/>
</dbReference>
<dbReference type="PANTHER" id="PTHR30061:SF50">
    <property type="entry name" value="MALTOSE_MALTODEXTRIN-BINDING PERIPLASMIC PROTEIN"/>
    <property type="match status" value="1"/>
</dbReference>
<organism evidence="5 6">
    <name type="scientific">Bifidobacterium mellis</name>
    <dbReference type="NCBI Taxonomy" id="1293823"/>
    <lineage>
        <taxon>Bacteria</taxon>
        <taxon>Bacillati</taxon>
        <taxon>Actinomycetota</taxon>
        <taxon>Actinomycetes</taxon>
        <taxon>Bifidobacteriales</taxon>
        <taxon>Bifidobacteriaceae</taxon>
        <taxon>Bifidobacterium</taxon>
    </lineage>
</organism>
<dbReference type="RefSeq" id="WP_045935922.1">
    <property type="nucleotide sequence ID" value="NZ_KQ033885.1"/>
</dbReference>
<name>A0A0F4KWR6_9BIFI</name>
<dbReference type="AlphaFoldDB" id="A0A0F4KWR6"/>
<dbReference type="GO" id="GO:0055052">
    <property type="term" value="C:ATP-binding cassette (ABC) transporter complex, substrate-binding subunit-containing"/>
    <property type="evidence" value="ECO:0007669"/>
    <property type="project" value="TreeGrafter"/>
</dbReference>
<evidence type="ECO:0000256" key="4">
    <source>
        <dbReference type="SAM" id="SignalP"/>
    </source>
</evidence>
<keyword evidence="3 4" id="KW-0732">Signal</keyword>
<dbReference type="GO" id="GO:1901982">
    <property type="term" value="F:maltose binding"/>
    <property type="evidence" value="ECO:0007669"/>
    <property type="project" value="TreeGrafter"/>
</dbReference>
<reference evidence="5 6" key="1">
    <citation type="submission" date="2014-12" db="EMBL/GenBank/DDBJ databases">
        <title>Comparative genomics of the lactic acid bacteria isolated from the honey bee gut.</title>
        <authorList>
            <person name="Ellegaard K.M."/>
            <person name="Tamarit D."/>
            <person name="Javelind E."/>
            <person name="Olofsson T."/>
            <person name="Andersson S.G."/>
            <person name="Vasquez A."/>
        </authorList>
    </citation>
    <scope>NUCLEOTIDE SEQUENCE [LARGE SCALE GENOMIC DNA]</scope>
    <source>
        <strain evidence="5 6">Bin7</strain>
    </source>
</reference>
<accession>A0A0F4KWR6</accession>
<feature type="signal peptide" evidence="4">
    <location>
        <begin position="1"/>
        <end position="23"/>
    </location>
</feature>
<dbReference type="GO" id="GO:0042956">
    <property type="term" value="P:maltodextrin transmembrane transport"/>
    <property type="evidence" value="ECO:0007669"/>
    <property type="project" value="TreeGrafter"/>
</dbReference>
<dbReference type="PANTHER" id="PTHR30061">
    <property type="entry name" value="MALTOSE-BINDING PERIPLASMIC PROTEIN"/>
    <property type="match status" value="1"/>
</dbReference>
<evidence type="ECO:0000256" key="1">
    <source>
        <dbReference type="ARBA" id="ARBA00008520"/>
    </source>
</evidence>
<evidence type="ECO:0000313" key="6">
    <source>
        <dbReference type="Proteomes" id="UP000033567"/>
    </source>
</evidence>
<proteinExistence type="inferred from homology"/>
<evidence type="ECO:0008006" key="7">
    <source>
        <dbReference type="Google" id="ProtNLM"/>
    </source>
</evidence>
<dbReference type="Pfam" id="PF13416">
    <property type="entry name" value="SBP_bac_8"/>
    <property type="match status" value="1"/>
</dbReference>